<reference evidence="3 4" key="1">
    <citation type="submission" date="2015-05" db="EMBL/GenBank/DDBJ databases">
        <authorList>
            <person name="Tang B."/>
            <person name="Yu Y."/>
        </authorList>
    </citation>
    <scope>NUCLEOTIDE SEQUENCE [LARGE SCALE GENOMIC DNA]</scope>
    <source>
        <strain evidence="3 4">DSM 7029</strain>
    </source>
</reference>
<keyword evidence="2" id="KW-1133">Transmembrane helix</keyword>
<dbReference type="EMBL" id="CP011371">
    <property type="protein sequence ID" value="AKJ30918.1"/>
    <property type="molecule type" value="Genomic_DNA"/>
</dbReference>
<accession>A0A0G3BSD6</accession>
<feature type="transmembrane region" description="Helical" evidence="2">
    <location>
        <begin position="6"/>
        <end position="25"/>
    </location>
</feature>
<feature type="transmembrane region" description="Helical" evidence="2">
    <location>
        <begin position="32"/>
        <end position="52"/>
    </location>
</feature>
<evidence type="ECO:0000256" key="2">
    <source>
        <dbReference type="SAM" id="Phobius"/>
    </source>
</evidence>
<keyword evidence="4" id="KW-1185">Reference proteome</keyword>
<name>A0A0G3BSD6_9BURK</name>
<dbReference type="KEGG" id="pbh:AAW51_4227"/>
<keyword evidence="2" id="KW-0812">Transmembrane</keyword>
<keyword evidence="2" id="KW-0472">Membrane</keyword>
<protein>
    <submittedName>
        <fullName evidence="3">Uncharacterized protein</fullName>
    </submittedName>
</protein>
<feature type="region of interest" description="Disordered" evidence="1">
    <location>
        <begin position="129"/>
        <end position="164"/>
    </location>
</feature>
<proteinExistence type="predicted"/>
<evidence type="ECO:0000256" key="1">
    <source>
        <dbReference type="SAM" id="MobiDB-lite"/>
    </source>
</evidence>
<evidence type="ECO:0000313" key="4">
    <source>
        <dbReference type="Proteomes" id="UP000035352"/>
    </source>
</evidence>
<dbReference type="Proteomes" id="UP000035352">
    <property type="component" value="Chromosome"/>
</dbReference>
<dbReference type="RefSeq" id="WP_047196172.1">
    <property type="nucleotide sequence ID" value="NZ_CP011371.1"/>
</dbReference>
<evidence type="ECO:0000313" key="3">
    <source>
        <dbReference type="EMBL" id="AKJ30918.1"/>
    </source>
</evidence>
<sequence>MNTNALILWGVGYAAVGALAGAWVYRHVADPALRVLGASFVWALFFSLSLVVDRLPIPRPTLLLLMVVAQDWLVTLWQEGCPYSARTCHPRHEGDFVVLAPLLLQWMVWLIGVFAVDVLRPTTGAQWRHNLQPEQTPPLPDLQATSASLPGHPVLPDASGRAPG</sequence>
<dbReference type="AlphaFoldDB" id="A0A0G3BSD6"/>
<gene>
    <name evidence="3" type="ORF">AAW51_4227</name>
</gene>
<feature type="transmembrane region" description="Helical" evidence="2">
    <location>
        <begin position="96"/>
        <end position="119"/>
    </location>
</feature>
<organism evidence="3 4">
    <name type="scientific">Caldimonas brevitalea</name>
    <dbReference type="NCBI Taxonomy" id="413882"/>
    <lineage>
        <taxon>Bacteria</taxon>
        <taxon>Pseudomonadati</taxon>
        <taxon>Pseudomonadota</taxon>
        <taxon>Betaproteobacteria</taxon>
        <taxon>Burkholderiales</taxon>
        <taxon>Sphaerotilaceae</taxon>
        <taxon>Caldimonas</taxon>
    </lineage>
</organism>